<keyword evidence="2 3" id="KW-0064">Aspartyl protease</keyword>
<reference evidence="8 9" key="1">
    <citation type="submission" date="2019-01" db="EMBL/GenBank/DDBJ databases">
        <title>Draft genome sequence of Psathyrella aberdarensis IHI B618.</title>
        <authorList>
            <person name="Buettner E."/>
            <person name="Kellner H."/>
        </authorList>
    </citation>
    <scope>NUCLEOTIDE SEQUENCE [LARGE SCALE GENOMIC DNA]</scope>
    <source>
        <strain evidence="8 9">IHI B618</strain>
    </source>
</reference>
<dbReference type="InterPro" id="IPR034164">
    <property type="entry name" value="Pepsin-like_dom"/>
</dbReference>
<dbReference type="STRING" id="2316362.A0A4Q2DQI0"/>
<feature type="chain" id="PRO_5020792137" description="Peptidase A1 domain-containing protein" evidence="6">
    <location>
        <begin position="24"/>
        <end position="585"/>
    </location>
</feature>
<keyword evidence="9" id="KW-1185">Reference proteome</keyword>
<evidence type="ECO:0000256" key="6">
    <source>
        <dbReference type="SAM" id="SignalP"/>
    </source>
</evidence>
<dbReference type="OrthoDB" id="771136at2759"/>
<keyword evidence="5" id="KW-0812">Transmembrane</keyword>
<keyword evidence="5" id="KW-1133">Transmembrane helix</keyword>
<dbReference type="Gene3D" id="2.40.70.10">
    <property type="entry name" value="Acid Proteases"/>
    <property type="match status" value="2"/>
</dbReference>
<dbReference type="InterPro" id="IPR001461">
    <property type="entry name" value="Aspartic_peptidase_A1"/>
</dbReference>
<dbReference type="PANTHER" id="PTHR47966">
    <property type="entry name" value="BETA-SITE APP-CLEAVING ENZYME, ISOFORM A-RELATED"/>
    <property type="match status" value="1"/>
</dbReference>
<dbReference type="InterPro" id="IPR021109">
    <property type="entry name" value="Peptidase_aspartic_dom_sf"/>
</dbReference>
<protein>
    <recommendedName>
        <fullName evidence="7">Peptidase A1 domain-containing protein</fullName>
    </recommendedName>
</protein>
<sequence>MKCESLSLSFLIVLAVWTSWVTATSLGFRRIPQSSISSAGGSLLPFTSAVVHPLGTSGTGSGNNSINNHLDVRYSANITLGGKEFVVALDTGSTDLWVLPDDRGEGRYNITDLSVQMRYGDGSYGVDGKIAVAPFQMGTFNVSQQAFLHVDSFTVRGLKELGIDGLLGLSFDFVTASPINRAVTARWGQNATWGNSVLKNIFSQDGHNGSNFIALDLSRTDDLEDTDGGSFSIGEYAEPWKAVAQAPKLSQYPQGGDRWTTLLEGISVGGTPLNLSSRVRNAPEGRLVTLLDTGDPTAVIPLNVRNDLYSRIPGAVTFTQGESRTWLIPCNTTTIVEFTFGGQRIPIHPLDLSFVSEPVTLGGQNYTACIAAMDGSDALAEHGFEMSLGDIFLRNVYSVYDFGDSNGTAAGQPFMQLLAQTDPANATAQVASIRNRTMTNLPPEIDPAKLVELLKAEDPTIQTAPSPAAPAAPSPSCNCSPTPVPLSAASLSKRQLSSEQESRSPMEKYGPAILGLLAVNAVIGIILLVLSVLAFMQRRELARRPTRSGPHYVPVKSHATSDQGAGSSSRHDDQISTMGYSQLTV</sequence>
<keyword evidence="5" id="KW-0472">Membrane</keyword>
<keyword evidence="6" id="KW-0732">Signal</keyword>
<evidence type="ECO:0000256" key="4">
    <source>
        <dbReference type="SAM" id="MobiDB-lite"/>
    </source>
</evidence>
<evidence type="ECO:0000256" key="1">
    <source>
        <dbReference type="ARBA" id="ARBA00007447"/>
    </source>
</evidence>
<dbReference type="Pfam" id="PF00026">
    <property type="entry name" value="Asp"/>
    <property type="match status" value="1"/>
</dbReference>
<dbReference type="PANTHER" id="PTHR47966:SF57">
    <property type="entry name" value="PEPTIDASE A1 DOMAIN-CONTAINING PROTEIN"/>
    <property type="match status" value="1"/>
</dbReference>
<dbReference type="PROSITE" id="PS00141">
    <property type="entry name" value="ASP_PROTEASE"/>
    <property type="match status" value="1"/>
</dbReference>
<dbReference type="EMBL" id="SDEE01000107">
    <property type="protein sequence ID" value="RXW21452.1"/>
    <property type="molecule type" value="Genomic_DNA"/>
</dbReference>
<evidence type="ECO:0000313" key="8">
    <source>
        <dbReference type="EMBL" id="RXW21452.1"/>
    </source>
</evidence>
<comment type="caution">
    <text evidence="8">The sequence shown here is derived from an EMBL/GenBank/DDBJ whole genome shotgun (WGS) entry which is preliminary data.</text>
</comment>
<dbReference type="AlphaFoldDB" id="A0A4Q2DQI0"/>
<dbReference type="CDD" id="cd05471">
    <property type="entry name" value="pepsin_like"/>
    <property type="match status" value="1"/>
</dbReference>
<feature type="compositionally biased region" description="Polar residues" evidence="4">
    <location>
        <begin position="489"/>
        <end position="499"/>
    </location>
</feature>
<feature type="compositionally biased region" description="Polar residues" evidence="4">
    <location>
        <begin position="558"/>
        <end position="568"/>
    </location>
</feature>
<organism evidence="8 9">
    <name type="scientific">Candolleomyces aberdarensis</name>
    <dbReference type="NCBI Taxonomy" id="2316362"/>
    <lineage>
        <taxon>Eukaryota</taxon>
        <taxon>Fungi</taxon>
        <taxon>Dikarya</taxon>
        <taxon>Basidiomycota</taxon>
        <taxon>Agaricomycotina</taxon>
        <taxon>Agaricomycetes</taxon>
        <taxon>Agaricomycetidae</taxon>
        <taxon>Agaricales</taxon>
        <taxon>Agaricineae</taxon>
        <taxon>Psathyrellaceae</taxon>
        <taxon>Candolleomyces</taxon>
    </lineage>
</organism>
<evidence type="ECO:0000313" key="9">
    <source>
        <dbReference type="Proteomes" id="UP000290288"/>
    </source>
</evidence>
<evidence type="ECO:0000256" key="3">
    <source>
        <dbReference type="RuleBase" id="RU000454"/>
    </source>
</evidence>
<feature type="transmembrane region" description="Helical" evidence="5">
    <location>
        <begin position="512"/>
        <end position="535"/>
    </location>
</feature>
<feature type="compositionally biased region" description="Polar residues" evidence="4">
    <location>
        <begin position="575"/>
        <end position="585"/>
    </location>
</feature>
<evidence type="ECO:0000256" key="2">
    <source>
        <dbReference type="ARBA" id="ARBA00022750"/>
    </source>
</evidence>
<proteinExistence type="inferred from homology"/>
<dbReference type="Proteomes" id="UP000290288">
    <property type="component" value="Unassembled WGS sequence"/>
</dbReference>
<feature type="region of interest" description="Disordered" evidence="4">
    <location>
        <begin position="461"/>
        <end position="505"/>
    </location>
</feature>
<dbReference type="SUPFAM" id="SSF50630">
    <property type="entry name" value="Acid proteases"/>
    <property type="match status" value="1"/>
</dbReference>
<keyword evidence="3" id="KW-0378">Hydrolase</keyword>
<dbReference type="GO" id="GO:0004190">
    <property type="term" value="F:aspartic-type endopeptidase activity"/>
    <property type="evidence" value="ECO:0007669"/>
    <property type="project" value="UniProtKB-KW"/>
</dbReference>
<feature type="region of interest" description="Disordered" evidence="4">
    <location>
        <begin position="543"/>
        <end position="585"/>
    </location>
</feature>
<keyword evidence="3" id="KW-0645">Protease</keyword>
<feature type="domain" description="Peptidase A1" evidence="7">
    <location>
        <begin position="74"/>
        <end position="410"/>
    </location>
</feature>
<feature type="signal peptide" evidence="6">
    <location>
        <begin position="1"/>
        <end position="23"/>
    </location>
</feature>
<dbReference type="PROSITE" id="PS51767">
    <property type="entry name" value="PEPTIDASE_A1"/>
    <property type="match status" value="1"/>
</dbReference>
<name>A0A4Q2DQI0_9AGAR</name>
<comment type="similarity">
    <text evidence="1 3">Belongs to the peptidase A1 family.</text>
</comment>
<evidence type="ECO:0000259" key="7">
    <source>
        <dbReference type="PROSITE" id="PS51767"/>
    </source>
</evidence>
<dbReference type="InterPro" id="IPR033121">
    <property type="entry name" value="PEPTIDASE_A1"/>
</dbReference>
<gene>
    <name evidence="8" type="ORF">EST38_g4405</name>
</gene>
<accession>A0A4Q2DQI0</accession>
<dbReference type="InterPro" id="IPR001969">
    <property type="entry name" value="Aspartic_peptidase_AS"/>
</dbReference>
<dbReference type="PRINTS" id="PR00792">
    <property type="entry name" value="PEPSIN"/>
</dbReference>
<dbReference type="GO" id="GO:0006508">
    <property type="term" value="P:proteolysis"/>
    <property type="evidence" value="ECO:0007669"/>
    <property type="project" value="UniProtKB-KW"/>
</dbReference>
<evidence type="ECO:0000256" key="5">
    <source>
        <dbReference type="SAM" id="Phobius"/>
    </source>
</evidence>